<keyword evidence="4" id="KW-1185">Reference proteome</keyword>
<proteinExistence type="predicted"/>
<comment type="caution">
    <text evidence="1">The sequence shown here is derived from an EMBL/GenBank/DDBJ whole genome shotgun (WGS) entry which is preliminary data.</text>
</comment>
<evidence type="ECO:0000313" key="3">
    <source>
        <dbReference type="Proteomes" id="UP000182835"/>
    </source>
</evidence>
<reference evidence="1 3" key="1">
    <citation type="submission" date="2014-12" db="EMBL/GenBank/DDBJ databases">
        <title>Draft genome sequences of 29 type strains of Enterococci.</title>
        <authorList>
            <person name="Zhong Z."/>
            <person name="Sun Z."/>
            <person name="Liu W."/>
            <person name="Zhang W."/>
            <person name="Zhang H."/>
        </authorList>
    </citation>
    <scope>NUCLEOTIDE SEQUENCE [LARGE SCALE GENOMIC DNA]</scope>
    <source>
        <strain evidence="1 3">DSM 21207</strain>
    </source>
</reference>
<dbReference type="Proteomes" id="UP000182835">
    <property type="component" value="Unassembled WGS sequence"/>
</dbReference>
<evidence type="ECO:0000313" key="4">
    <source>
        <dbReference type="Proteomes" id="UP000216797"/>
    </source>
</evidence>
<dbReference type="OrthoDB" id="2223244at2"/>
<dbReference type="EMBL" id="LHUG01000005">
    <property type="protein sequence ID" value="PAB01037.1"/>
    <property type="molecule type" value="Genomic_DNA"/>
</dbReference>
<organism evidence="1 3">
    <name type="scientific">Enterococcus canintestini</name>
    <dbReference type="NCBI Taxonomy" id="317010"/>
    <lineage>
        <taxon>Bacteria</taxon>
        <taxon>Bacillati</taxon>
        <taxon>Bacillota</taxon>
        <taxon>Bacilli</taxon>
        <taxon>Lactobacillales</taxon>
        <taxon>Enterococcaceae</taxon>
        <taxon>Enterococcus</taxon>
    </lineage>
</organism>
<dbReference type="STRING" id="317010.RU96_GL000699"/>
<accession>A0A1L8R4G1</accession>
<reference evidence="2 4" key="2">
    <citation type="submission" date="2015-08" db="EMBL/GenBank/DDBJ databases">
        <title>Enterococcus genome sequence.</title>
        <authorList>
            <person name="Acedo J.Z."/>
            <person name="Vederas J.C."/>
        </authorList>
    </citation>
    <scope>NUCLEOTIDE SEQUENCE [LARGE SCALE GENOMIC DNA]</scope>
    <source>
        <strain evidence="2 4">49</strain>
    </source>
</reference>
<dbReference type="EMBL" id="JXKG01000015">
    <property type="protein sequence ID" value="OJG14649.1"/>
    <property type="molecule type" value="Genomic_DNA"/>
</dbReference>
<sequence length="104" mass="11843">MKAEQWQKIKENYGEQREFLDGVFYRLRLLPENKAEMAIIHSGPCGETIHAPKVTFSQENLQPLSAFDSLATPTINLSYEQAPEKVSEIFDLTVEKFLNAKNLG</sequence>
<dbReference type="AlphaFoldDB" id="A0A1L8R4G1"/>
<name>A0A1L8R4G1_9ENTE</name>
<evidence type="ECO:0000313" key="1">
    <source>
        <dbReference type="EMBL" id="OJG14649.1"/>
    </source>
</evidence>
<evidence type="ECO:0000313" key="2">
    <source>
        <dbReference type="EMBL" id="PAB01037.1"/>
    </source>
</evidence>
<dbReference type="Proteomes" id="UP000216797">
    <property type="component" value="Unassembled WGS sequence"/>
</dbReference>
<dbReference type="RefSeq" id="WP_071865231.1">
    <property type="nucleotide sequence ID" value="NZ_JBHLVQ010000013.1"/>
</dbReference>
<protein>
    <submittedName>
        <fullName evidence="1">Uncharacterized protein</fullName>
    </submittedName>
</protein>
<gene>
    <name evidence="2" type="ORF">AKL21_07205</name>
    <name evidence="1" type="ORF">RU96_GL000699</name>
</gene>